<dbReference type="GO" id="GO:0006281">
    <property type="term" value="P:DNA repair"/>
    <property type="evidence" value="ECO:0007669"/>
    <property type="project" value="InterPro"/>
</dbReference>
<dbReference type="Gene3D" id="3.30.470.30">
    <property type="entry name" value="DNA ligase/mRNA capping enzyme"/>
    <property type="match status" value="1"/>
</dbReference>
<dbReference type="PANTHER" id="PTHR10367:SF17">
    <property type="entry name" value="MRNA-CAPPING ENZYME"/>
    <property type="match status" value="1"/>
</dbReference>
<evidence type="ECO:0000256" key="16">
    <source>
        <dbReference type="PIRNR" id="PIRNR036959"/>
    </source>
</evidence>
<evidence type="ECO:0000256" key="9">
    <source>
        <dbReference type="ARBA" id="ARBA00023042"/>
    </source>
</evidence>
<evidence type="ECO:0000256" key="5">
    <source>
        <dbReference type="ARBA" id="ARBA00022664"/>
    </source>
</evidence>
<evidence type="ECO:0000256" key="17">
    <source>
        <dbReference type="PIRSR" id="PIRSR036959-1"/>
    </source>
</evidence>
<dbReference type="eggNOG" id="KOG2386">
    <property type="taxonomic scope" value="Eukaryota"/>
</dbReference>
<dbReference type="Pfam" id="PF03919">
    <property type="entry name" value="mRNA_cap_C"/>
    <property type="match status" value="1"/>
</dbReference>
<keyword evidence="9 16" id="KW-0506">mRNA capping</keyword>
<dbReference type="STRING" id="936435.F8Q7G3"/>
<evidence type="ECO:0000256" key="2">
    <source>
        <dbReference type="ARBA" id="ARBA00010237"/>
    </source>
</evidence>
<feature type="active site" description="N6-GMP-lysine intermediate" evidence="17">
    <location>
        <position position="65"/>
    </location>
</feature>
<keyword evidence="7 16" id="KW-0548">Nucleotidyltransferase</keyword>
<evidence type="ECO:0000256" key="11">
    <source>
        <dbReference type="ARBA" id="ARBA00023242"/>
    </source>
</evidence>
<dbReference type="CDD" id="cd07895">
    <property type="entry name" value="Adenylation_mRNA_capping"/>
    <property type="match status" value="1"/>
</dbReference>
<dbReference type="FunCoup" id="F8Q7G3">
    <property type="interactions" value="448"/>
</dbReference>
<organism evidence="21">
    <name type="scientific">Serpula lacrymans var. lacrymans (strain S7.3)</name>
    <name type="common">Dry rot fungus</name>
    <dbReference type="NCBI Taxonomy" id="936435"/>
    <lineage>
        <taxon>Eukaryota</taxon>
        <taxon>Fungi</taxon>
        <taxon>Dikarya</taxon>
        <taxon>Basidiomycota</taxon>
        <taxon>Agaricomycotina</taxon>
        <taxon>Agaricomycetes</taxon>
        <taxon>Agaricomycetidae</taxon>
        <taxon>Boletales</taxon>
        <taxon>Coniophorineae</taxon>
        <taxon>Serpulaceae</taxon>
        <taxon>Serpula</taxon>
    </lineage>
</organism>
<dbReference type="InterPro" id="IPR017075">
    <property type="entry name" value="mRNA_cap_enzyme_alpha"/>
</dbReference>
<evidence type="ECO:0000256" key="10">
    <source>
        <dbReference type="ARBA" id="ARBA00023134"/>
    </source>
</evidence>
<comment type="function">
    <text evidence="16">Second step of mRNA capping. Transfer of the GMP moiety of GTP to the 5'-end of RNA via an enzyme-GMP covalent reaction intermediate.</text>
</comment>
<evidence type="ECO:0000256" key="13">
    <source>
        <dbReference type="ARBA" id="ARBA00030702"/>
    </source>
</evidence>
<comment type="subunit">
    <text evidence="15">Heterodimer. The mRNA-capping enzyme is composed of two separate chains alpha and beta, respectively a mRNA guanylyltransferase and an mRNA 5'-triphosphate monophosphatase.</text>
</comment>
<dbReference type="SUPFAM" id="SSF50249">
    <property type="entry name" value="Nucleic acid-binding proteins"/>
    <property type="match status" value="1"/>
</dbReference>
<evidence type="ECO:0000256" key="1">
    <source>
        <dbReference type="ARBA" id="ARBA00004123"/>
    </source>
</evidence>
<dbReference type="InterPro" id="IPR013846">
    <property type="entry name" value="mRNA_cap_enzyme_C"/>
</dbReference>
<dbReference type="InterPro" id="IPR012340">
    <property type="entry name" value="NA-bd_OB-fold"/>
</dbReference>
<keyword evidence="11 16" id="KW-0539">Nucleus</keyword>
<evidence type="ECO:0000313" key="20">
    <source>
        <dbReference type="EMBL" id="EGN95501.1"/>
    </source>
</evidence>
<dbReference type="PROSITE" id="PS50160">
    <property type="entry name" value="DNA_LIGASE_A3"/>
    <property type="match status" value="1"/>
</dbReference>
<dbReference type="OrthoDB" id="200924at2759"/>
<evidence type="ECO:0000256" key="7">
    <source>
        <dbReference type="ARBA" id="ARBA00022695"/>
    </source>
</evidence>
<dbReference type="PIRSF" id="PIRSF036959">
    <property type="entry name" value="mRNA_cap_alpha"/>
    <property type="match status" value="1"/>
</dbReference>
<sequence>MPRVPDIPGKPVQRHSEQELWLKSHVARLCGLGLDHDRFPGSQPVSFGMKDLGKLEAQDYWVCEKSDGVRVLFLVQTDLSSNTQTIYLIDRRNIYYELAGFFFPHHADPRGPLKDTLVDGELVIDTDPRTAKETLRFLAFDCLVVDEQNVMSRPLDKRYGRLKDYFYKPYSKMIVDLPHMAARQPFEIKVKEINASYGIEKIFNVDIPALQHGNDGLIYTCVNAPYKAGTDENVLKWKPPSENSIDFKLVLRFPPLSSNPNKPDYRSKPFFGLQIYCGDERGTPKYEPYDELYVEDEEWEKMKLSEEQFDDRIVEVHWNPDISRWRLMRFRDDKQNGNYRTVVENIIQSILDGVEKETLLVRSNSIRSAWKARLAQPQQPTPAAAPPSRGPSAFRSPVTDSAHPRPSHSGPVVHPPPPEVSLRYGPIATSRWSRVAGPSMVAGMYR</sequence>
<evidence type="ECO:0000256" key="12">
    <source>
        <dbReference type="ARBA" id="ARBA00029909"/>
    </source>
</evidence>
<dbReference type="HOGENOM" id="CLU_021710_0_0_1"/>
<comment type="subcellular location">
    <subcellularLocation>
        <location evidence="1 16">Nucleus</location>
    </subcellularLocation>
</comment>
<evidence type="ECO:0000256" key="3">
    <source>
        <dbReference type="ARBA" id="ARBA00012475"/>
    </source>
</evidence>
<dbReference type="GO" id="GO:0005524">
    <property type="term" value="F:ATP binding"/>
    <property type="evidence" value="ECO:0007669"/>
    <property type="project" value="InterPro"/>
</dbReference>
<gene>
    <name evidence="20" type="ORF">SERLA73DRAFT_60775</name>
</gene>
<feature type="region of interest" description="Disordered" evidence="18">
    <location>
        <begin position="372"/>
        <end position="421"/>
    </location>
</feature>
<keyword evidence="6 16" id="KW-0808">Transferase</keyword>
<dbReference type="GO" id="GO:0004484">
    <property type="term" value="F:mRNA guanylyltransferase activity"/>
    <property type="evidence" value="ECO:0007669"/>
    <property type="project" value="UniProtKB-EC"/>
</dbReference>
<comment type="similarity">
    <text evidence="2 16">Belongs to the eukaryotic GTase family.</text>
</comment>
<feature type="compositionally biased region" description="Pro residues" evidence="18">
    <location>
        <begin position="379"/>
        <end position="389"/>
    </location>
</feature>
<dbReference type="Pfam" id="PF01331">
    <property type="entry name" value="mRNA_cap_enzyme"/>
    <property type="match status" value="1"/>
</dbReference>
<dbReference type="GO" id="GO:0006310">
    <property type="term" value="P:DNA recombination"/>
    <property type="evidence" value="ECO:0007669"/>
    <property type="project" value="InterPro"/>
</dbReference>
<dbReference type="GO" id="GO:0006370">
    <property type="term" value="P:7-methylguanosine mRNA capping"/>
    <property type="evidence" value="ECO:0007669"/>
    <property type="project" value="UniProtKB-KW"/>
</dbReference>
<reference evidence="21" key="1">
    <citation type="journal article" date="2011" name="Science">
        <title>The plant cell wall-decomposing machinery underlies the functional diversity of forest fungi.</title>
        <authorList>
            <person name="Eastwood D.C."/>
            <person name="Floudas D."/>
            <person name="Binder M."/>
            <person name="Majcherczyk A."/>
            <person name="Schneider P."/>
            <person name="Aerts A."/>
            <person name="Asiegbu F.O."/>
            <person name="Baker S.E."/>
            <person name="Barry K."/>
            <person name="Bendiksby M."/>
            <person name="Blumentritt M."/>
            <person name="Coutinho P.M."/>
            <person name="Cullen D."/>
            <person name="de Vries R.P."/>
            <person name="Gathman A."/>
            <person name="Goodell B."/>
            <person name="Henrissat B."/>
            <person name="Ihrmark K."/>
            <person name="Kauserud H."/>
            <person name="Kohler A."/>
            <person name="LaButti K."/>
            <person name="Lapidus A."/>
            <person name="Lavin J.L."/>
            <person name="Lee Y.-H."/>
            <person name="Lindquist E."/>
            <person name="Lilly W."/>
            <person name="Lucas S."/>
            <person name="Morin E."/>
            <person name="Murat C."/>
            <person name="Oguiza J.A."/>
            <person name="Park J."/>
            <person name="Pisabarro A.G."/>
            <person name="Riley R."/>
            <person name="Rosling A."/>
            <person name="Salamov A."/>
            <person name="Schmidt O."/>
            <person name="Schmutz J."/>
            <person name="Skrede I."/>
            <person name="Stenlid J."/>
            <person name="Wiebenga A."/>
            <person name="Xie X."/>
            <person name="Kuees U."/>
            <person name="Hibbett D.S."/>
            <person name="Hoffmeister D."/>
            <person name="Hoegberg N."/>
            <person name="Martin F."/>
            <person name="Grigoriev I.V."/>
            <person name="Watkinson S.C."/>
        </authorList>
    </citation>
    <scope>NUCLEOTIDE SEQUENCE [LARGE SCALE GENOMIC DNA]</scope>
    <source>
        <strain evidence="21">strain S7.3</strain>
    </source>
</reference>
<evidence type="ECO:0000256" key="4">
    <source>
        <dbReference type="ARBA" id="ARBA00019171"/>
    </source>
</evidence>
<dbReference type="InterPro" id="IPR012310">
    <property type="entry name" value="DNA_ligase_ATP-dep_cent"/>
</dbReference>
<feature type="domain" description="ATP-dependent DNA ligase family profile" evidence="19">
    <location>
        <begin position="137"/>
        <end position="239"/>
    </location>
</feature>
<evidence type="ECO:0000313" key="21">
    <source>
        <dbReference type="Proteomes" id="UP000008063"/>
    </source>
</evidence>
<evidence type="ECO:0000256" key="8">
    <source>
        <dbReference type="ARBA" id="ARBA00022741"/>
    </source>
</evidence>
<dbReference type="InterPro" id="IPR051029">
    <property type="entry name" value="mRNA_Capping_Enz/RNA_Phosphat"/>
</dbReference>
<evidence type="ECO:0000256" key="15">
    <source>
        <dbReference type="ARBA" id="ARBA00047082"/>
    </source>
</evidence>
<keyword evidence="21" id="KW-1185">Reference proteome</keyword>
<name>F8Q7G3_SERL3</name>
<protein>
    <recommendedName>
        <fullName evidence="4 16">mRNA-capping enzyme subunit alpha</fullName>
        <ecNumber evidence="3 16">2.7.7.50</ecNumber>
    </recommendedName>
    <alternativeName>
        <fullName evidence="12 16">GTP--RNA guanylyltransferase</fullName>
    </alternativeName>
    <alternativeName>
        <fullName evidence="13 16">mRNA guanylyltransferase</fullName>
    </alternativeName>
</protein>
<dbReference type="InParanoid" id="F8Q7G3"/>
<comment type="catalytic activity">
    <reaction evidence="14">
        <text>a 5'-end diphospho-ribonucleoside in mRNA + GTP + H(+) = a 5'-end (5'-triphosphoguanosine)-ribonucleoside in mRNA + diphosphate</text>
        <dbReference type="Rhea" id="RHEA:67012"/>
        <dbReference type="Rhea" id="RHEA-COMP:17165"/>
        <dbReference type="Rhea" id="RHEA-COMP:17166"/>
        <dbReference type="ChEBI" id="CHEBI:15378"/>
        <dbReference type="ChEBI" id="CHEBI:33019"/>
        <dbReference type="ChEBI" id="CHEBI:37565"/>
        <dbReference type="ChEBI" id="CHEBI:167616"/>
        <dbReference type="ChEBI" id="CHEBI:167617"/>
        <dbReference type="EC" id="2.7.7.50"/>
    </reaction>
    <physiologicalReaction direction="left-to-right" evidence="14">
        <dbReference type="Rhea" id="RHEA:67013"/>
    </physiologicalReaction>
</comment>
<dbReference type="GO" id="GO:0005525">
    <property type="term" value="F:GTP binding"/>
    <property type="evidence" value="ECO:0007669"/>
    <property type="project" value="UniProtKB-KW"/>
</dbReference>
<dbReference type="SUPFAM" id="SSF56091">
    <property type="entry name" value="DNA ligase/mRNA capping enzyme, catalytic domain"/>
    <property type="match status" value="1"/>
</dbReference>
<dbReference type="OMA" id="KDYYVCE"/>
<dbReference type="Proteomes" id="UP000008063">
    <property type="component" value="Unassembled WGS sequence"/>
</dbReference>
<dbReference type="GO" id="GO:0003910">
    <property type="term" value="F:DNA ligase (ATP) activity"/>
    <property type="evidence" value="ECO:0007669"/>
    <property type="project" value="InterPro"/>
</dbReference>
<dbReference type="EC" id="2.7.7.50" evidence="3 16"/>
<proteinExistence type="inferred from homology"/>
<evidence type="ECO:0000256" key="14">
    <source>
        <dbReference type="ARBA" id="ARBA00044624"/>
    </source>
</evidence>
<dbReference type="Gene3D" id="2.40.50.140">
    <property type="entry name" value="Nucleic acid-binding proteins"/>
    <property type="match status" value="1"/>
</dbReference>
<dbReference type="GO" id="GO:0031533">
    <property type="term" value="C:mRNA capping enzyme complex"/>
    <property type="evidence" value="ECO:0007669"/>
    <property type="project" value="InterPro"/>
</dbReference>
<dbReference type="InterPro" id="IPR001339">
    <property type="entry name" value="mRNA_cap_enzyme_adenylation"/>
</dbReference>
<dbReference type="PANTHER" id="PTHR10367">
    <property type="entry name" value="MRNA-CAPPING ENZYME"/>
    <property type="match status" value="1"/>
</dbReference>
<dbReference type="AlphaFoldDB" id="F8Q7G3"/>
<evidence type="ECO:0000256" key="18">
    <source>
        <dbReference type="SAM" id="MobiDB-lite"/>
    </source>
</evidence>
<evidence type="ECO:0000259" key="19">
    <source>
        <dbReference type="PROSITE" id="PS50160"/>
    </source>
</evidence>
<dbReference type="EMBL" id="GL945485">
    <property type="protein sequence ID" value="EGN95501.1"/>
    <property type="molecule type" value="Genomic_DNA"/>
</dbReference>
<evidence type="ECO:0000256" key="6">
    <source>
        <dbReference type="ARBA" id="ARBA00022679"/>
    </source>
</evidence>
<accession>F8Q7G3</accession>
<keyword evidence="5 16" id="KW-0507">mRNA processing</keyword>
<keyword evidence="8 16" id="KW-0547">Nucleotide-binding</keyword>
<keyword evidence="10 16" id="KW-0342">GTP-binding</keyword>